<dbReference type="EC" id="2.7.7.6" evidence="2"/>
<dbReference type="SUPFAM" id="SSF63562">
    <property type="entry name" value="RPB6/omega subunit-like"/>
    <property type="match status" value="1"/>
</dbReference>
<evidence type="ECO:0000256" key="5">
    <source>
        <dbReference type="ARBA" id="ARBA00023163"/>
    </source>
</evidence>
<evidence type="ECO:0000256" key="7">
    <source>
        <dbReference type="ARBA" id="ARBA00030998"/>
    </source>
</evidence>
<dbReference type="Gene3D" id="3.90.940.10">
    <property type="match status" value="1"/>
</dbReference>
<accession>A0A1R3SZ27</accession>
<dbReference type="SMART" id="SM01409">
    <property type="entry name" value="RNA_pol_Rpb6"/>
    <property type="match status" value="1"/>
</dbReference>
<keyword evidence="5" id="KW-0804">Transcription</keyword>
<evidence type="ECO:0000313" key="9">
    <source>
        <dbReference type="EMBL" id="SCD20160.1"/>
    </source>
</evidence>
<dbReference type="EMBL" id="LT605205">
    <property type="protein sequence ID" value="SCD20160.1"/>
    <property type="molecule type" value="Genomic_DNA"/>
</dbReference>
<evidence type="ECO:0000256" key="2">
    <source>
        <dbReference type="ARBA" id="ARBA00012418"/>
    </source>
</evidence>
<evidence type="ECO:0000256" key="1">
    <source>
        <dbReference type="ARBA" id="ARBA00006711"/>
    </source>
</evidence>
<proteinExistence type="inferred from homology"/>
<evidence type="ECO:0000256" key="6">
    <source>
        <dbReference type="ARBA" id="ARBA00029924"/>
    </source>
</evidence>
<protein>
    <recommendedName>
        <fullName evidence="3">DNA-directed RNA polymerase subunit omega</fullName>
        <ecNumber evidence="2">2.7.7.6</ecNumber>
    </recommendedName>
    <alternativeName>
        <fullName evidence="7">RNA polymerase omega subunit</fullName>
    </alternativeName>
    <alternativeName>
        <fullName evidence="6">Transcriptase subunit omega</fullName>
    </alternativeName>
</protein>
<dbReference type="Proteomes" id="UP000187464">
    <property type="component" value="Chromosome I"/>
</dbReference>
<sequence>MDYKKIAASTNTETRDVMKMSDPVGNVYEMVMVISKRANQLAVEMKQDLDAKLQEFASYSDNLEEVFENHEQIEISRFYEKLPKPSLLAIEEWKEGEIYYRNPSKEKEMFG</sequence>
<comment type="similarity">
    <text evidence="1">Belongs to the RNA polymerase subunit omega family.</text>
</comment>
<organism evidence="9 10">
    <name type="scientific">Proteiniphilum saccharofermentans</name>
    <dbReference type="NCBI Taxonomy" id="1642647"/>
    <lineage>
        <taxon>Bacteria</taxon>
        <taxon>Pseudomonadati</taxon>
        <taxon>Bacteroidota</taxon>
        <taxon>Bacteroidia</taxon>
        <taxon>Bacteroidales</taxon>
        <taxon>Dysgonomonadaceae</taxon>
        <taxon>Proteiniphilum</taxon>
    </lineage>
</organism>
<dbReference type="GO" id="GO:0006351">
    <property type="term" value="P:DNA-templated transcription"/>
    <property type="evidence" value="ECO:0007669"/>
    <property type="project" value="InterPro"/>
</dbReference>
<dbReference type="KEGG" id="psac:PSM36_1337"/>
<evidence type="ECO:0000256" key="8">
    <source>
        <dbReference type="ARBA" id="ARBA00048552"/>
    </source>
</evidence>
<dbReference type="GO" id="GO:0003899">
    <property type="term" value="F:DNA-directed RNA polymerase activity"/>
    <property type="evidence" value="ECO:0007669"/>
    <property type="project" value="UniProtKB-EC"/>
</dbReference>
<dbReference type="STRING" id="1642647.PSM36_1337"/>
<dbReference type="RefSeq" id="WP_076929999.1">
    <property type="nucleotide sequence ID" value="NZ_LT605205.1"/>
</dbReference>
<dbReference type="InterPro" id="IPR036161">
    <property type="entry name" value="RPB6/omega-like_sf"/>
</dbReference>
<keyword evidence="4" id="KW-0240">DNA-directed RNA polymerase</keyword>
<comment type="catalytic activity">
    <reaction evidence="8">
        <text>RNA(n) + a ribonucleoside 5'-triphosphate = RNA(n+1) + diphosphate</text>
        <dbReference type="Rhea" id="RHEA:21248"/>
        <dbReference type="Rhea" id="RHEA-COMP:14527"/>
        <dbReference type="Rhea" id="RHEA-COMP:17342"/>
        <dbReference type="ChEBI" id="CHEBI:33019"/>
        <dbReference type="ChEBI" id="CHEBI:61557"/>
        <dbReference type="ChEBI" id="CHEBI:140395"/>
        <dbReference type="EC" id="2.7.7.6"/>
    </reaction>
</comment>
<dbReference type="InterPro" id="IPR006110">
    <property type="entry name" value="Pol_omega/Rpo6/RPB6"/>
</dbReference>
<reference evidence="9 10" key="1">
    <citation type="submission" date="2016-08" db="EMBL/GenBank/DDBJ databases">
        <authorList>
            <person name="Seilhamer J.J."/>
        </authorList>
    </citation>
    <scope>NUCLEOTIDE SEQUENCE [LARGE SCALE GENOMIC DNA]</scope>
    <source>
        <strain evidence="9">M3/6</strain>
    </source>
</reference>
<evidence type="ECO:0000256" key="3">
    <source>
        <dbReference type="ARBA" id="ARBA00013725"/>
    </source>
</evidence>
<gene>
    <name evidence="9" type="ORF">PSM36_1337</name>
</gene>
<dbReference type="GO" id="GO:0003677">
    <property type="term" value="F:DNA binding"/>
    <property type="evidence" value="ECO:0007669"/>
    <property type="project" value="InterPro"/>
</dbReference>
<evidence type="ECO:0000256" key="4">
    <source>
        <dbReference type="ARBA" id="ARBA00022478"/>
    </source>
</evidence>
<dbReference type="AlphaFoldDB" id="A0A1R3SZ27"/>
<dbReference type="Pfam" id="PF01192">
    <property type="entry name" value="RNA_pol_Rpb6"/>
    <property type="match status" value="1"/>
</dbReference>
<dbReference type="GO" id="GO:0000428">
    <property type="term" value="C:DNA-directed RNA polymerase complex"/>
    <property type="evidence" value="ECO:0007669"/>
    <property type="project" value="UniProtKB-KW"/>
</dbReference>
<keyword evidence="10" id="KW-1185">Reference proteome</keyword>
<evidence type="ECO:0000313" key="10">
    <source>
        <dbReference type="Proteomes" id="UP000187464"/>
    </source>
</evidence>
<name>A0A1R3SZ27_9BACT</name>